<sequence>MGSYREVKNCDLHEKVRSFEESVSFPGKNRVSEKEIDYTQKRRKKERSEFRYNEMVNETSHRDGQYGGERRNADGCCVFSEALMGENDGTQTAAASLVKLSSAASPVKLSAAASPVKFSVSVSLIPINYEMGSYREVKNCDLHEKVRSFEESVSFPGKNRVSEKEIDYTQKRRKKERSEFRYNEMVNETSHRDGQYGGERRNADGCCVFSEALMGENDGTQTAAASLVKLSSAASPVKLSAAASPVKFSVSVSLVKLLYQCL</sequence>
<evidence type="ECO:0000313" key="1">
    <source>
        <dbReference type="EMBL" id="KAF2577748.1"/>
    </source>
</evidence>
<dbReference type="AlphaFoldDB" id="A0A8S9J667"/>
<comment type="caution">
    <text evidence="1">The sequence shown here is derived from an EMBL/GenBank/DDBJ whole genome shotgun (WGS) entry which is preliminary data.</text>
</comment>
<protein>
    <submittedName>
        <fullName evidence="1">Uncharacterized protein</fullName>
    </submittedName>
</protein>
<accession>A0A8S9J667</accession>
<dbReference type="EMBL" id="QGKW02001660">
    <property type="protein sequence ID" value="KAF2577748.1"/>
    <property type="molecule type" value="Genomic_DNA"/>
</dbReference>
<name>A0A8S9J667_BRACR</name>
<gene>
    <name evidence="1" type="ORF">F2Q68_00001775</name>
</gene>
<dbReference type="Proteomes" id="UP000712281">
    <property type="component" value="Unassembled WGS sequence"/>
</dbReference>
<reference evidence="1" key="1">
    <citation type="submission" date="2019-12" db="EMBL/GenBank/DDBJ databases">
        <title>Genome sequencing and annotation of Brassica cretica.</title>
        <authorList>
            <person name="Studholme D.J."/>
            <person name="Sarris P.F."/>
        </authorList>
    </citation>
    <scope>NUCLEOTIDE SEQUENCE</scope>
    <source>
        <strain evidence="1">PFS-001/15</strain>
        <tissue evidence="1">Leaf</tissue>
    </source>
</reference>
<proteinExistence type="predicted"/>
<organism evidence="1 2">
    <name type="scientific">Brassica cretica</name>
    <name type="common">Mustard</name>
    <dbReference type="NCBI Taxonomy" id="69181"/>
    <lineage>
        <taxon>Eukaryota</taxon>
        <taxon>Viridiplantae</taxon>
        <taxon>Streptophyta</taxon>
        <taxon>Embryophyta</taxon>
        <taxon>Tracheophyta</taxon>
        <taxon>Spermatophyta</taxon>
        <taxon>Magnoliopsida</taxon>
        <taxon>eudicotyledons</taxon>
        <taxon>Gunneridae</taxon>
        <taxon>Pentapetalae</taxon>
        <taxon>rosids</taxon>
        <taxon>malvids</taxon>
        <taxon>Brassicales</taxon>
        <taxon>Brassicaceae</taxon>
        <taxon>Brassiceae</taxon>
        <taxon>Brassica</taxon>
    </lineage>
</organism>
<evidence type="ECO:0000313" key="2">
    <source>
        <dbReference type="Proteomes" id="UP000712281"/>
    </source>
</evidence>